<gene>
    <name evidence="1" type="ORF">LTRI10_LOCUS52810</name>
</gene>
<dbReference type="PANTHER" id="PTHR36795:SF2">
    <property type="entry name" value="OS01G0938400 PROTEIN"/>
    <property type="match status" value="1"/>
</dbReference>
<sequence>MSNWFKFRRVQWRRRSPSSPAFIRVKVSSSIKRKRAMMMVRASIRKVLKRLKEGHAYFGDLFAGELSIPADHGVC</sequence>
<organism evidence="1 2">
    <name type="scientific">Linum trigynum</name>
    <dbReference type="NCBI Taxonomy" id="586398"/>
    <lineage>
        <taxon>Eukaryota</taxon>
        <taxon>Viridiplantae</taxon>
        <taxon>Streptophyta</taxon>
        <taxon>Embryophyta</taxon>
        <taxon>Tracheophyta</taxon>
        <taxon>Spermatophyta</taxon>
        <taxon>Magnoliopsida</taxon>
        <taxon>eudicotyledons</taxon>
        <taxon>Gunneridae</taxon>
        <taxon>Pentapetalae</taxon>
        <taxon>rosids</taxon>
        <taxon>fabids</taxon>
        <taxon>Malpighiales</taxon>
        <taxon>Linaceae</taxon>
        <taxon>Linum</taxon>
    </lineage>
</organism>
<keyword evidence="2" id="KW-1185">Reference proteome</keyword>
<proteinExistence type="predicted"/>
<accession>A0AAV2GTX2</accession>
<dbReference type="PANTHER" id="PTHR36795">
    <property type="entry name" value="OS01G0938400 PROTEIN"/>
    <property type="match status" value="1"/>
</dbReference>
<protein>
    <submittedName>
        <fullName evidence="1">Uncharacterized protein</fullName>
    </submittedName>
</protein>
<name>A0AAV2GTX2_9ROSI</name>
<evidence type="ECO:0000313" key="1">
    <source>
        <dbReference type="EMBL" id="CAL1413589.1"/>
    </source>
</evidence>
<dbReference type="EMBL" id="OZ034822">
    <property type="protein sequence ID" value="CAL1413589.1"/>
    <property type="molecule type" value="Genomic_DNA"/>
</dbReference>
<reference evidence="1 2" key="1">
    <citation type="submission" date="2024-04" db="EMBL/GenBank/DDBJ databases">
        <authorList>
            <person name="Fracassetti M."/>
        </authorList>
    </citation>
    <scope>NUCLEOTIDE SEQUENCE [LARGE SCALE GENOMIC DNA]</scope>
</reference>
<dbReference type="AlphaFoldDB" id="A0AAV2GTX2"/>
<evidence type="ECO:0000313" key="2">
    <source>
        <dbReference type="Proteomes" id="UP001497516"/>
    </source>
</evidence>
<dbReference type="Proteomes" id="UP001497516">
    <property type="component" value="Chromosome 9"/>
</dbReference>